<name>E6PSN7_9ZZZZ</name>
<comment type="caution">
    <text evidence="1">The sequence shown here is derived from an EMBL/GenBank/DDBJ whole genome shotgun (WGS) entry which is preliminary data.</text>
</comment>
<dbReference type="EMBL" id="CABM01000048">
    <property type="protein sequence ID" value="CBH97944.1"/>
    <property type="molecule type" value="Genomic_DNA"/>
</dbReference>
<sequence length="115" mass="12663">MQPIQTTKPVITLALTLALAAAAFGGYYLGRTQGPRSRPELVGLRADAQASNKVALAYFLRAHKNYVSASFRPTQKVIQNLLDAYSNERQAFGNLLDQSSEIQAQAAPRQLWPIF</sequence>
<reference evidence="1" key="1">
    <citation type="submission" date="2009-10" db="EMBL/GenBank/DDBJ databases">
        <title>Diversity of trophic interactions inside an arsenic-rich microbial ecosystem.</title>
        <authorList>
            <person name="Bertin P.N."/>
            <person name="Heinrich-Salmeron A."/>
            <person name="Pelletier E."/>
            <person name="Goulhen-Chollet F."/>
            <person name="Arsene-Ploetze F."/>
            <person name="Gallien S."/>
            <person name="Calteau A."/>
            <person name="Vallenet D."/>
            <person name="Casiot C."/>
            <person name="Chane-Woon-Ming B."/>
            <person name="Giloteaux L."/>
            <person name="Barakat M."/>
            <person name="Bonnefoy V."/>
            <person name="Bruneel O."/>
            <person name="Chandler M."/>
            <person name="Cleiss J."/>
            <person name="Duran R."/>
            <person name="Elbaz-Poulichet F."/>
            <person name="Fonknechten N."/>
            <person name="Lauga B."/>
            <person name="Mornico D."/>
            <person name="Ortet P."/>
            <person name="Schaeffer C."/>
            <person name="Siguier P."/>
            <person name="Alexander Thil Smith A."/>
            <person name="Van Dorsselaer A."/>
            <person name="Weissenbach J."/>
            <person name="Medigue C."/>
            <person name="Le Paslier D."/>
        </authorList>
    </citation>
    <scope>NUCLEOTIDE SEQUENCE</scope>
</reference>
<accession>E6PSN7</accession>
<protein>
    <submittedName>
        <fullName evidence="1">Uncharacterized protein</fullName>
    </submittedName>
</protein>
<evidence type="ECO:0000313" key="1">
    <source>
        <dbReference type="EMBL" id="CBH97944.1"/>
    </source>
</evidence>
<organism evidence="1">
    <name type="scientific">mine drainage metagenome</name>
    <dbReference type="NCBI Taxonomy" id="410659"/>
    <lineage>
        <taxon>unclassified sequences</taxon>
        <taxon>metagenomes</taxon>
        <taxon>ecological metagenomes</taxon>
    </lineage>
</organism>
<gene>
    <name evidence="1" type="ORF">CARN2_3420</name>
</gene>
<proteinExistence type="predicted"/>
<dbReference type="AlphaFoldDB" id="E6PSN7"/>